<dbReference type="PROSITE" id="PS51387">
    <property type="entry name" value="FAD_PCMH"/>
    <property type="match status" value="1"/>
</dbReference>
<dbReference type="PANTHER" id="PTHR42973:SF39">
    <property type="entry name" value="FAD-BINDING PCMH-TYPE DOMAIN-CONTAINING PROTEIN"/>
    <property type="match status" value="1"/>
</dbReference>
<dbReference type="AlphaFoldDB" id="A0A3P3D0I1"/>
<dbReference type="PANTHER" id="PTHR42973">
    <property type="entry name" value="BINDING OXIDOREDUCTASE, PUTATIVE (AFU_ORTHOLOGUE AFUA_1G17690)-RELATED"/>
    <property type="match status" value="1"/>
</dbReference>
<evidence type="ECO:0000256" key="6">
    <source>
        <dbReference type="SAM" id="SignalP"/>
    </source>
</evidence>
<dbReference type="InterPro" id="IPR016167">
    <property type="entry name" value="FAD-bd_PCMH_sub1"/>
</dbReference>
<keyword evidence="9" id="KW-1185">Reference proteome</keyword>
<dbReference type="InterPro" id="IPR016169">
    <property type="entry name" value="FAD-bd_PCMH_sub2"/>
</dbReference>
<evidence type="ECO:0000313" key="8">
    <source>
        <dbReference type="EMBL" id="RRH67960.1"/>
    </source>
</evidence>
<dbReference type="InterPro" id="IPR006093">
    <property type="entry name" value="Oxy_OxRdtase_FAD_BS"/>
</dbReference>
<keyword evidence="6" id="KW-0732">Signal</keyword>
<evidence type="ECO:0000256" key="4">
    <source>
        <dbReference type="ARBA" id="ARBA00022827"/>
    </source>
</evidence>
<comment type="caution">
    <text evidence="8">The sequence shown here is derived from an EMBL/GenBank/DDBJ whole genome shotgun (WGS) entry which is preliminary data.</text>
</comment>
<keyword evidence="3" id="KW-0285">Flavoprotein</keyword>
<evidence type="ECO:0000256" key="2">
    <source>
        <dbReference type="ARBA" id="ARBA00005466"/>
    </source>
</evidence>
<dbReference type="InterPro" id="IPR006094">
    <property type="entry name" value="Oxid_FAD_bind_N"/>
</dbReference>
<dbReference type="InterPro" id="IPR050416">
    <property type="entry name" value="FAD-linked_Oxidoreductase"/>
</dbReference>
<feature type="domain" description="FAD-binding PCMH-type" evidence="7">
    <location>
        <begin position="72"/>
        <end position="243"/>
    </location>
</feature>
<dbReference type="PROSITE" id="PS51318">
    <property type="entry name" value="TAT"/>
    <property type="match status" value="1"/>
</dbReference>
<accession>A0A3P3D0I1</accession>
<evidence type="ECO:0000256" key="1">
    <source>
        <dbReference type="ARBA" id="ARBA00001974"/>
    </source>
</evidence>
<dbReference type="Gene3D" id="3.30.465.10">
    <property type="match status" value="1"/>
</dbReference>
<dbReference type="SUPFAM" id="SSF56176">
    <property type="entry name" value="FAD-binding/transporter-associated domain-like"/>
    <property type="match status" value="1"/>
</dbReference>
<gene>
    <name evidence="8" type="ORF">EG244_19885</name>
</gene>
<feature type="chain" id="PRO_5018173927" evidence="6">
    <location>
        <begin position="22"/>
        <end position="493"/>
    </location>
</feature>
<dbReference type="PROSITE" id="PS00862">
    <property type="entry name" value="OX2_COVAL_FAD"/>
    <property type="match status" value="1"/>
</dbReference>
<sequence length="493" mass="54343">MSKVTIARRSLLKFAAAFSLATTGMTKWAIARDLSSAARPEALAAFTGEIITRGNPAYLSWFWAMTWYRSKVERYPAMFVQPLNKVDLALVVNYANDNGLRLTIRSSGHNITMPCLEADAIMIDMSRFDGIEIDGASKTGWVGPGALSEHINEKAFALGLSFPSAHTGFVTVGGFLLGGGMAWNMPAWGMGAGSILGAEVMLADGRVVMVSETENPDLYWAMRGVGPGFFVIVIQFHIQLYDAPVAVKNSYFIGLDNLETAVAECLRLLPASNNRTEVLGALGKFNPPGTPKEEETWHWVLTLMSFGKTHEDALEAARVFTESALPGLAKANPATNVPLTYMDMFSQLSTDGYSEFRTSEVALFTDEPAKALRTTLEFLSNEAVDARSFGFSVLGTNPTVPEPASFTYAAPHYLSWYLMGNGNEEVEKNNALMHKMHDALKPLIKGYYINEIDLNVFPDMARDCFSQEKWDKLVAVRKAYDPNRLFHSYLDRA</sequence>
<reference evidence="8 9" key="1">
    <citation type="submission" date="2018-11" db="EMBL/GenBank/DDBJ databases">
        <title>Gemmobacter sp. nov., YIM 102744-1 draft genome.</title>
        <authorList>
            <person name="Li G."/>
            <person name="Jiang Y."/>
        </authorList>
    </citation>
    <scope>NUCLEOTIDE SEQUENCE [LARGE SCALE GENOMIC DNA]</scope>
    <source>
        <strain evidence="8 9">YIM 102744-1</strain>
    </source>
</reference>
<dbReference type="GO" id="GO:0071949">
    <property type="term" value="F:FAD binding"/>
    <property type="evidence" value="ECO:0007669"/>
    <property type="project" value="InterPro"/>
</dbReference>
<dbReference type="RefSeq" id="WP_124966889.1">
    <property type="nucleotide sequence ID" value="NZ_RRAZ01000072.1"/>
</dbReference>
<evidence type="ECO:0000256" key="5">
    <source>
        <dbReference type="ARBA" id="ARBA00023002"/>
    </source>
</evidence>
<dbReference type="EMBL" id="RRAZ01000072">
    <property type="protein sequence ID" value="RRH67960.1"/>
    <property type="molecule type" value="Genomic_DNA"/>
</dbReference>
<evidence type="ECO:0000256" key="3">
    <source>
        <dbReference type="ARBA" id="ARBA00022630"/>
    </source>
</evidence>
<dbReference type="Pfam" id="PF01565">
    <property type="entry name" value="FAD_binding_4"/>
    <property type="match status" value="1"/>
</dbReference>
<feature type="signal peptide" evidence="6">
    <location>
        <begin position="1"/>
        <end position="21"/>
    </location>
</feature>
<dbReference type="Gene3D" id="3.30.43.10">
    <property type="entry name" value="Uridine Diphospho-n-acetylenolpyruvylglucosamine Reductase, domain 2"/>
    <property type="match status" value="1"/>
</dbReference>
<comment type="similarity">
    <text evidence="2">Belongs to the oxygen-dependent FAD-linked oxidoreductase family.</text>
</comment>
<keyword evidence="5" id="KW-0560">Oxidoreductase</keyword>
<dbReference type="InterPro" id="IPR016166">
    <property type="entry name" value="FAD-bd_PCMH"/>
</dbReference>
<dbReference type="InterPro" id="IPR006311">
    <property type="entry name" value="TAT_signal"/>
</dbReference>
<proteinExistence type="inferred from homology"/>
<evidence type="ECO:0000259" key="7">
    <source>
        <dbReference type="PROSITE" id="PS51387"/>
    </source>
</evidence>
<dbReference type="GO" id="GO:0016491">
    <property type="term" value="F:oxidoreductase activity"/>
    <property type="evidence" value="ECO:0007669"/>
    <property type="project" value="UniProtKB-KW"/>
</dbReference>
<dbReference type="OrthoDB" id="9775082at2"/>
<keyword evidence="4" id="KW-0274">FAD</keyword>
<organism evidence="8 9">
    <name type="scientific">Falsigemmobacter faecalis</name>
    <dbReference type="NCBI Taxonomy" id="2488730"/>
    <lineage>
        <taxon>Bacteria</taxon>
        <taxon>Pseudomonadati</taxon>
        <taxon>Pseudomonadota</taxon>
        <taxon>Alphaproteobacteria</taxon>
        <taxon>Rhodobacterales</taxon>
        <taxon>Paracoccaceae</taxon>
        <taxon>Falsigemmobacter</taxon>
    </lineage>
</organism>
<comment type="cofactor">
    <cofactor evidence="1">
        <name>FAD</name>
        <dbReference type="ChEBI" id="CHEBI:57692"/>
    </cofactor>
</comment>
<dbReference type="InterPro" id="IPR036318">
    <property type="entry name" value="FAD-bd_PCMH-like_sf"/>
</dbReference>
<protein>
    <submittedName>
        <fullName evidence="8">FAD-binding oxidoreductase</fullName>
    </submittedName>
</protein>
<evidence type="ECO:0000313" key="9">
    <source>
        <dbReference type="Proteomes" id="UP000282125"/>
    </source>
</evidence>
<dbReference type="Gene3D" id="3.40.462.20">
    <property type="match status" value="1"/>
</dbReference>
<name>A0A3P3D0I1_9RHOB</name>
<dbReference type="Proteomes" id="UP000282125">
    <property type="component" value="Unassembled WGS sequence"/>
</dbReference>